<dbReference type="EMBL" id="FQXK01000007">
    <property type="protein sequence ID" value="SHH82309.1"/>
    <property type="molecule type" value="Genomic_DNA"/>
</dbReference>
<reference evidence="2" key="1">
    <citation type="submission" date="2016-11" db="EMBL/GenBank/DDBJ databases">
        <authorList>
            <person name="Varghese N."/>
            <person name="Submissions S."/>
        </authorList>
    </citation>
    <scope>NUCLEOTIDE SEQUENCE [LARGE SCALE GENOMIC DNA]</scope>
    <source>
        <strain evidence="2">DSM 3071</strain>
    </source>
</reference>
<name>A0A1M5W3Z9_BUTFI</name>
<evidence type="ECO:0008006" key="3">
    <source>
        <dbReference type="Google" id="ProtNLM"/>
    </source>
</evidence>
<dbReference type="STRING" id="1121131.SAMN02745229_00898"/>
<accession>A0A1M5W3Z9</accession>
<organism evidence="1 2">
    <name type="scientific">Butyrivibrio fibrisolvens DSM 3071</name>
    <dbReference type="NCBI Taxonomy" id="1121131"/>
    <lineage>
        <taxon>Bacteria</taxon>
        <taxon>Bacillati</taxon>
        <taxon>Bacillota</taxon>
        <taxon>Clostridia</taxon>
        <taxon>Lachnospirales</taxon>
        <taxon>Lachnospiraceae</taxon>
        <taxon>Butyrivibrio</taxon>
    </lineage>
</organism>
<dbReference type="AlphaFoldDB" id="A0A1M5W3Z9"/>
<sequence>MDNILAAALGQTKKVLIGLGEEWSYDYKNITNDIAYKSLLDQAKDGYDWLIPFIEYHYMINHEDSRTEAFRKLYELIKDKDYYIVSTIYDYSNPDNLFNPDRIVFPCGNIELLQQKHNANGELILAANSDEFAQLMAQIDKILKNNGKLAEIKRVIYCDDELIFNQKRREWRDEQYNEQAYLPRWSDYQNWLSGTLSEDLLILELGVGLEYPAVIRFPFEKIAYINNKAYMIRVHEKLYQLTEQISKKAVSIQGNSMDYIKEA</sequence>
<protein>
    <recommendedName>
        <fullName evidence="3">SIR2-like domain-containing protein</fullName>
    </recommendedName>
</protein>
<proteinExistence type="predicted"/>
<evidence type="ECO:0000313" key="1">
    <source>
        <dbReference type="EMBL" id="SHH82309.1"/>
    </source>
</evidence>
<keyword evidence="2" id="KW-1185">Reference proteome</keyword>
<evidence type="ECO:0000313" key="2">
    <source>
        <dbReference type="Proteomes" id="UP000184278"/>
    </source>
</evidence>
<dbReference type="GeneID" id="89510192"/>
<dbReference type="OrthoDB" id="394960at2"/>
<dbReference type="RefSeq" id="WP_073385849.1">
    <property type="nucleotide sequence ID" value="NZ_FQXK01000007.1"/>
</dbReference>
<gene>
    <name evidence="1" type="ORF">SAMN02745229_00898</name>
</gene>
<dbReference type="Proteomes" id="UP000184278">
    <property type="component" value="Unassembled WGS sequence"/>
</dbReference>